<dbReference type="EMBL" id="CM047592">
    <property type="protein sequence ID" value="KAI9918110.1"/>
    <property type="molecule type" value="Genomic_DNA"/>
</dbReference>
<proteinExistence type="predicted"/>
<evidence type="ECO:0000313" key="2">
    <source>
        <dbReference type="Proteomes" id="UP001163321"/>
    </source>
</evidence>
<gene>
    <name evidence="1" type="ORF">PsorP6_012588</name>
</gene>
<comment type="caution">
    <text evidence="1">The sequence shown here is derived from an EMBL/GenBank/DDBJ whole genome shotgun (WGS) entry which is preliminary data.</text>
</comment>
<organism evidence="1 2">
    <name type="scientific">Peronosclerospora sorghi</name>
    <dbReference type="NCBI Taxonomy" id="230839"/>
    <lineage>
        <taxon>Eukaryota</taxon>
        <taxon>Sar</taxon>
        <taxon>Stramenopiles</taxon>
        <taxon>Oomycota</taxon>
        <taxon>Peronosporomycetes</taxon>
        <taxon>Peronosporales</taxon>
        <taxon>Peronosporaceae</taxon>
        <taxon>Peronosclerospora</taxon>
    </lineage>
</organism>
<name>A0ACC0WJ49_9STRA</name>
<reference evidence="1 2" key="1">
    <citation type="journal article" date="2022" name="bioRxiv">
        <title>The genome of the oomycete Peronosclerospora sorghi, a cosmopolitan pathogen of maize and sorghum, is inflated with dispersed pseudogenes.</title>
        <authorList>
            <person name="Fletcher K."/>
            <person name="Martin F."/>
            <person name="Isakeit T."/>
            <person name="Cavanaugh K."/>
            <person name="Magill C."/>
            <person name="Michelmore R."/>
        </authorList>
    </citation>
    <scope>NUCLEOTIDE SEQUENCE [LARGE SCALE GENOMIC DNA]</scope>
    <source>
        <strain evidence="1">P6</strain>
    </source>
</reference>
<dbReference type="Proteomes" id="UP001163321">
    <property type="component" value="Chromosome 13"/>
</dbReference>
<accession>A0ACC0WJ49</accession>
<sequence length="211" mass="23207">MQLLHHILLLAVITVSTTANVVDVPGTPPRTDPARQRMHLRGLLHKFVTRASTPPPVRQLTVTWENGNVGEARRLVPLKEKIVGGETLVVFHDRRASPSAETESAIVAFDVRSSPNCVVSVCGELTQWYMGSKEQCFDLHIAPKSPNEHENGHIRGVLAAYSGQRPVASNLYLKFDKSNFIDGSRCEYEILAGTKTVREEEVLSGTQVATA</sequence>
<protein>
    <submittedName>
        <fullName evidence="1">Uncharacterized protein</fullName>
    </submittedName>
</protein>
<keyword evidence="2" id="KW-1185">Reference proteome</keyword>
<evidence type="ECO:0000313" key="1">
    <source>
        <dbReference type="EMBL" id="KAI9918110.1"/>
    </source>
</evidence>